<dbReference type="PANTHER" id="PTHR35617">
    <property type="entry name" value="PHAGE_INTEGRASE DOMAIN-CONTAINING PROTEIN"/>
    <property type="match status" value="1"/>
</dbReference>
<keyword evidence="1" id="KW-0233">DNA recombination</keyword>
<dbReference type="EnsemblMetazoa" id="Aqu2.1.44363_001">
    <property type="protein sequence ID" value="Aqu2.1.44363_001"/>
    <property type="gene ID" value="Aqu2.1.44363"/>
</dbReference>
<reference evidence="2" key="1">
    <citation type="submission" date="2017-05" db="UniProtKB">
        <authorList>
            <consortium name="EnsemblMetazoa"/>
        </authorList>
    </citation>
    <scope>IDENTIFICATION</scope>
</reference>
<evidence type="ECO:0000313" key="2">
    <source>
        <dbReference type="EnsemblMetazoa" id="Aqu2.1.44363_001"/>
    </source>
</evidence>
<dbReference type="GO" id="GO:0003677">
    <property type="term" value="F:DNA binding"/>
    <property type="evidence" value="ECO:0007669"/>
    <property type="project" value="InterPro"/>
</dbReference>
<dbReference type="AlphaFoldDB" id="A0A1X7VW67"/>
<dbReference type="PANTHER" id="PTHR35617:SF3">
    <property type="entry name" value="CORE-BINDING (CB) DOMAIN-CONTAINING PROTEIN"/>
    <property type="match status" value="1"/>
</dbReference>
<name>A0A1X7VW67_AMPQE</name>
<dbReference type="GO" id="GO:0015074">
    <property type="term" value="P:DNA integration"/>
    <property type="evidence" value="ECO:0007669"/>
    <property type="project" value="InterPro"/>
</dbReference>
<dbReference type="SUPFAM" id="SSF56349">
    <property type="entry name" value="DNA breaking-rejoining enzymes"/>
    <property type="match status" value="1"/>
</dbReference>
<dbReference type="InterPro" id="IPR011010">
    <property type="entry name" value="DNA_brk_join_enz"/>
</dbReference>
<evidence type="ECO:0008006" key="3">
    <source>
        <dbReference type="Google" id="ProtNLM"/>
    </source>
</evidence>
<organism evidence="2">
    <name type="scientific">Amphimedon queenslandica</name>
    <name type="common">Sponge</name>
    <dbReference type="NCBI Taxonomy" id="400682"/>
    <lineage>
        <taxon>Eukaryota</taxon>
        <taxon>Metazoa</taxon>
        <taxon>Porifera</taxon>
        <taxon>Demospongiae</taxon>
        <taxon>Heteroscleromorpha</taxon>
        <taxon>Haplosclerida</taxon>
        <taxon>Niphatidae</taxon>
        <taxon>Amphimedon</taxon>
    </lineage>
</organism>
<dbReference type="OMA" id="RECPIAT"/>
<dbReference type="Gene3D" id="1.10.443.10">
    <property type="entry name" value="Intergrase catalytic core"/>
    <property type="match status" value="1"/>
</dbReference>
<protein>
    <recommendedName>
        <fullName evidence="3">Tyr recombinase domain-containing protein</fullName>
    </recommendedName>
</protein>
<dbReference type="InterPro" id="IPR013762">
    <property type="entry name" value="Integrase-like_cat_sf"/>
</dbReference>
<proteinExistence type="predicted"/>
<dbReference type="InParanoid" id="A0A1X7VW67"/>
<accession>A0A1X7VW67</accession>
<evidence type="ECO:0000256" key="1">
    <source>
        <dbReference type="ARBA" id="ARBA00023172"/>
    </source>
</evidence>
<dbReference type="GO" id="GO:0006310">
    <property type="term" value="P:DNA recombination"/>
    <property type="evidence" value="ECO:0007669"/>
    <property type="project" value="UniProtKB-KW"/>
</dbReference>
<sequence>MRRNENRLFISFIKPHEVVTSSSIARWLRTTLEEAGTDSSIFGAHSTRGASASAAARSRVTIEEILKAANWSSESVFQGFYHQEVDRAAYGIAVINDQNSLEEATNNTIDM</sequence>